<dbReference type="PANTHER" id="PTHR34980">
    <property type="entry name" value="INNER MEMBRANE PROTEIN-RELATED-RELATED"/>
    <property type="match status" value="1"/>
</dbReference>
<feature type="transmembrane region" description="Helical" evidence="1">
    <location>
        <begin position="78"/>
        <end position="97"/>
    </location>
</feature>
<reference evidence="2" key="1">
    <citation type="submission" date="2020-05" db="EMBL/GenBank/DDBJ databases">
        <authorList>
            <person name="Chiriac C."/>
            <person name="Salcher M."/>
            <person name="Ghai R."/>
            <person name="Kavagutti S V."/>
        </authorList>
    </citation>
    <scope>NUCLEOTIDE SEQUENCE</scope>
</reference>
<keyword evidence="1" id="KW-1133">Transmembrane helix</keyword>
<dbReference type="AlphaFoldDB" id="A0A6J5Z162"/>
<evidence type="ECO:0000313" key="2">
    <source>
        <dbReference type="EMBL" id="CAB4336214.1"/>
    </source>
</evidence>
<dbReference type="PANTHER" id="PTHR34980:SF2">
    <property type="entry name" value="INNER MEMBRANE PROTEIN YHAH-RELATED"/>
    <property type="match status" value="1"/>
</dbReference>
<evidence type="ECO:0000256" key="1">
    <source>
        <dbReference type="SAM" id="Phobius"/>
    </source>
</evidence>
<keyword evidence="1" id="KW-0472">Membrane</keyword>
<sequence>MMDSVTGSLTKYFDFKGKATRKEFWTFYFFTLIVAVVFGFIEGLSGINGLSNLTALVLTIPSISCGVRRMHDAGRSGWFIIVPVVNLIFLLSASVPAGNKNESGTV</sequence>
<gene>
    <name evidence="2" type="ORF">UFOPK3820_00590</name>
</gene>
<proteinExistence type="predicted"/>
<feature type="transmembrane region" description="Helical" evidence="1">
    <location>
        <begin position="24"/>
        <end position="41"/>
    </location>
</feature>
<dbReference type="GO" id="GO:0005886">
    <property type="term" value="C:plasma membrane"/>
    <property type="evidence" value="ECO:0007669"/>
    <property type="project" value="TreeGrafter"/>
</dbReference>
<protein>
    <submittedName>
        <fullName evidence="2">Unannotated protein</fullName>
    </submittedName>
</protein>
<feature type="transmembrane region" description="Helical" evidence="1">
    <location>
        <begin position="47"/>
        <end position="66"/>
    </location>
</feature>
<dbReference type="InterPro" id="IPR008523">
    <property type="entry name" value="DUF805"/>
</dbReference>
<keyword evidence="1" id="KW-0812">Transmembrane</keyword>
<dbReference type="EMBL" id="CAESAB010000016">
    <property type="protein sequence ID" value="CAB4336214.1"/>
    <property type="molecule type" value="Genomic_DNA"/>
</dbReference>
<accession>A0A6J5Z162</accession>
<organism evidence="2">
    <name type="scientific">freshwater metagenome</name>
    <dbReference type="NCBI Taxonomy" id="449393"/>
    <lineage>
        <taxon>unclassified sequences</taxon>
        <taxon>metagenomes</taxon>
        <taxon>ecological metagenomes</taxon>
    </lineage>
</organism>
<name>A0A6J5Z162_9ZZZZ</name>
<dbReference type="Pfam" id="PF05656">
    <property type="entry name" value="DUF805"/>
    <property type="match status" value="1"/>
</dbReference>